<feature type="domain" description="DUF7726" evidence="2">
    <location>
        <begin position="281"/>
        <end position="361"/>
    </location>
</feature>
<feature type="chain" id="PRO_5042020937" evidence="1">
    <location>
        <begin position="20"/>
        <end position="765"/>
    </location>
</feature>
<name>A0AAD9S7H7_PHOAM</name>
<keyword evidence="5" id="KW-1185">Reference proteome</keyword>
<feature type="domain" description="DUF7726" evidence="2">
    <location>
        <begin position="172"/>
        <end position="241"/>
    </location>
</feature>
<feature type="domain" description="NTF2-like" evidence="3">
    <location>
        <begin position="41"/>
        <end position="133"/>
    </location>
</feature>
<feature type="signal peptide" evidence="1">
    <location>
        <begin position="1"/>
        <end position="19"/>
    </location>
</feature>
<proteinExistence type="predicted"/>
<accession>A0AAD9S7H7</accession>
<dbReference type="Pfam" id="PF24852">
    <property type="entry name" value="DUF7726"/>
    <property type="match status" value="2"/>
</dbReference>
<evidence type="ECO:0000313" key="5">
    <source>
        <dbReference type="Proteomes" id="UP001265746"/>
    </source>
</evidence>
<reference evidence="4" key="1">
    <citation type="submission" date="2023-06" db="EMBL/GenBank/DDBJ databases">
        <authorList>
            <person name="Noh H."/>
        </authorList>
    </citation>
    <scope>NUCLEOTIDE SEQUENCE</scope>
    <source>
        <strain evidence="4">DUCC20226</strain>
    </source>
</reference>
<sequence>MQFSSLFLFISTALGSGLGYDRSSPSSGALLSCSKALEYNPKTVAALVDNYAQVVGNYSEALAQSYLFKDFNDTSDSINILAGIPLGSVTFPSKQAFMASQTTQPKIPVVVTGTYAVTHDTVVIRYTQTFGAATPTFGPKTKSDAIEDEKDDKLFPKDVPEISEYDPRLYEISSNADDIRSKIRIWIDSGAQKVGEFQDTIGVSASAYNAFMRGHGPRAGQQSRTYEAAGIFFRERQLQGLPQKLPASAAKKAKPTDKSKAAALLEVPADVELPGEKDGSVPVYETCDTVRRQVRTFLKKDGVTQAAYLRTISKCLPDKASIQPRVLRRFLGLRGPAIGCTSPVFYGSYVFFEKRRIKEGKPKSKFRQEMEEVHGDKGMDVKHDPRTTRLILHDSQSCFRDNYSWRVESKTQLKKRPLRPQIYVPVTRRSWTRHYRDVNTARMPLYPFEPMFQSMSVMNPGFRFDDVDLVINRNSLGHLLRFVNGRAKQHFRLDLAMVQNTLVVTPTWERVFEKMGEEGNHGRDFEDFFARRTLQDNGSYHRAIRYNLGPLNCAVLSELDVALPISGEAISSRDEQWKFHPKPSRVHEEDLSEAYQPNTMAERILFKRGSQTSPGKPLLRHTPCSKVIRRGNGTFSKDAAELSASTLAPFRKMPQLWFGRVPFLIRGTYSDGSFTEVDVIYHATSFIHYENEIQTRLRKLVSLISTLKESAKNATDQRCIVICDKTVQPLELRVFEYYRTPPLPLPVDIQRHFWTSNETESPGQS</sequence>
<gene>
    <name evidence="4" type="ORF">N8I77_009967</name>
</gene>
<dbReference type="PANTHER" id="PTHR42339">
    <property type="entry name" value="HISTONE H1"/>
    <property type="match status" value="1"/>
</dbReference>
<dbReference type="PANTHER" id="PTHR42339:SF1">
    <property type="entry name" value="HISTONE H1"/>
    <property type="match status" value="1"/>
</dbReference>
<keyword evidence="1" id="KW-0732">Signal</keyword>
<evidence type="ECO:0000259" key="2">
    <source>
        <dbReference type="Pfam" id="PF24852"/>
    </source>
</evidence>
<dbReference type="EMBL" id="JAUJFL010000006">
    <property type="protein sequence ID" value="KAK2600436.1"/>
    <property type="molecule type" value="Genomic_DNA"/>
</dbReference>
<evidence type="ECO:0000259" key="3">
    <source>
        <dbReference type="Pfam" id="PF26534"/>
    </source>
</evidence>
<dbReference type="Pfam" id="PF26534">
    <property type="entry name" value="NTF2_7"/>
    <property type="match status" value="1"/>
</dbReference>
<protein>
    <submittedName>
        <fullName evidence="4">Uncharacterized protein</fullName>
    </submittedName>
</protein>
<dbReference type="Proteomes" id="UP001265746">
    <property type="component" value="Unassembled WGS sequence"/>
</dbReference>
<dbReference type="InterPro" id="IPR056143">
    <property type="entry name" value="DUF7726"/>
</dbReference>
<evidence type="ECO:0000256" key="1">
    <source>
        <dbReference type="SAM" id="SignalP"/>
    </source>
</evidence>
<dbReference type="AlphaFoldDB" id="A0AAD9S7H7"/>
<organism evidence="4 5">
    <name type="scientific">Phomopsis amygdali</name>
    <name type="common">Fusicoccum amygdali</name>
    <dbReference type="NCBI Taxonomy" id="1214568"/>
    <lineage>
        <taxon>Eukaryota</taxon>
        <taxon>Fungi</taxon>
        <taxon>Dikarya</taxon>
        <taxon>Ascomycota</taxon>
        <taxon>Pezizomycotina</taxon>
        <taxon>Sordariomycetes</taxon>
        <taxon>Sordariomycetidae</taxon>
        <taxon>Diaporthales</taxon>
        <taxon>Diaporthaceae</taxon>
        <taxon>Diaporthe</taxon>
    </lineage>
</organism>
<evidence type="ECO:0000313" key="4">
    <source>
        <dbReference type="EMBL" id="KAK2600436.1"/>
    </source>
</evidence>
<dbReference type="InterPro" id="IPR058645">
    <property type="entry name" value="NTF2-like_dom_7"/>
</dbReference>
<comment type="caution">
    <text evidence="4">The sequence shown here is derived from an EMBL/GenBank/DDBJ whole genome shotgun (WGS) entry which is preliminary data.</text>
</comment>